<dbReference type="NCBIfam" id="TIGR02215">
    <property type="entry name" value="phage_chp_gp8"/>
    <property type="match status" value="1"/>
</dbReference>
<dbReference type="Proteomes" id="UP000070107">
    <property type="component" value="Unassembled WGS sequence"/>
</dbReference>
<dbReference type="STRING" id="1494590.ATN84_00280"/>
<gene>
    <name evidence="1" type="ORF">ATN84_00280</name>
</gene>
<keyword evidence="2" id="KW-1185">Reference proteome</keyword>
<dbReference type="EMBL" id="LNTU01000001">
    <property type="protein sequence ID" value="KXF78279.1"/>
    <property type="molecule type" value="Genomic_DNA"/>
</dbReference>
<proteinExistence type="predicted"/>
<evidence type="ECO:0008006" key="3">
    <source>
        <dbReference type="Google" id="ProtNLM"/>
    </source>
</evidence>
<comment type="caution">
    <text evidence="1">The sequence shown here is derived from an EMBL/GenBank/DDBJ whole genome shotgun (WGS) entry which is preliminary data.</text>
</comment>
<dbReference type="RefSeq" id="WP_068879549.1">
    <property type="nucleotide sequence ID" value="NZ_LNTU01000001.1"/>
</dbReference>
<accession>A0A135HYL9</accession>
<dbReference type="OrthoDB" id="7597216at2"/>
<evidence type="ECO:0000313" key="1">
    <source>
        <dbReference type="EMBL" id="KXF78279.1"/>
    </source>
</evidence>
<dbReference type="AlphaFoldDB" id="A0A135HYL9"/>
<evidence type="ECO:0000313" key="2">
    <source>
        <dbReference type="Proteomes" id="UP000070107"/>
    </source>
</evidence>
<protein>
    <recommendedName>
        <fullName evidence="3">PhiE125 gp8 family phage protein</fullName>
    </recommendedName>
</protein>
<name>A0A135HYL9_9HYPH</name>
<organism evidence="1 2">
    <name type="scientific">Paramesorhizobium deserti</name>
    <dbReference type="NCBI Taxonomy" id="1494590"/>
    <lineage>
        <taxon>Bacteria</taxon>
        <taxon>Pseudomonadati</taxon>
        <taxon>Pseudomonadota</taxon>
        <taxon>Alphaproteobacteria</taxon>
        <taxon>Hyphomicrobiales</taxon>
        <taxon>Phyllobacteriaceae</taxon>
        <taxon>Paramesorhizobium</taxon>
    </lineage>
</organism>
<dbReference type="InterPro" id="IPR011738">
    <property type="entry name" value="Phage_CHP"/>
</dbReference>
<sequence length="188" mass="20751">MTMHLITPPAAEPVTLADARAFLKISSTSEDAVIEQLLRTAREVVEAQTGLALIDQTWRLHLDRWPRSGRIALFRYPVREIVEIRAYEPDGTPAAIGAGERHLHKGSRPQRLYLSPRAGSSALGGLEIDFVAGFGETGADVPDSLKHAILTLTAHLYEFRGAFDGEAQPVSFPPAFDRLVDIWRRVSL</sequence>
<dbReference type="CDD" id="cd08054">
    <property type="entry name" value="gp6"/>
    <property type="match status" value="1"/>
</dbReference>
<dbReference type="Gene3D" id="1.10.3230.30">
    <property type="entry name" value="Phage gp6-like head-tail connector protein"/>
    <property type="match status" value="1"/>
</dbReference>
<reference evidence="1 2" key="1">
    <citation type="submission" date="2015-11" db="EMBL/GenBank/DDBJ databases">
        <title>Draft genome sequence of Paramesorhizobium deserti A-3-E, a strain highly resistant to diverse beta-lactam antibiotics.</title>
        <authorList>
            <person name="Lv R."/>
            <person name="Yang X."/>
            <person name="Fang N."/>
            <person name="Guo J."/>
            <person name="Luo X."/>
            <person name="Peng F."/>
            <person name="Yang R."/>
            <person name="Cui Y."/>
            <person name="Fang C."/>
            <person name="Song Y."/>
        </authorList>
    </citation>
    <scope>NUCLEOTIDE SEQUENCE [LARGE SCALE GENOMIC DNA]</scope>
    <source>
        <strain evidence="1 2">A-3-E</strain>
    </source>
</reference>